<evidence type="ECO:0000313" key="3">
    <source>
        <dbReference type="Proteomes" id="UP000054144"/>
    </source>
</evidence>
<dbReference type="GO" id="GO:0005739">
    <property type="term" value="C:mitochondrion"/>
    <property type="evidence" value="ECO:0007669"/>
    <property type="project" value="TreeGrafter"/>
</dbReference>
<reference evidence="2 3" key="1">
    <citation type="journal article" date="2015" name="Fungal Genet. Biol.">
        <title>Evolution of novel wood decay mechanisms in Agaricales revealed by the genome sequences of Fistulina hepatica and Cylindrobasidium torrendii.</title>
        <authorList>
            <person name="Floudas D."/>
            <person name="Held B.W."/>
            <person name="Riley R."/>
            <person name="Nagy L.G."/>
            <person name="Koehler G."/>
            <person name="Ransdell A.S."/>
            <person name="Younus H."/>
            <person name="Chow J."/>
            <person name="Chiniquy J."/>
            <person name="Lipzen A."/>
            <person name="Tritt A."/>
            <person name="Sun H."/>
            <person name="Haridas S."/>
            <person name="LaButti K."/>
            <person name="Ohm R.A."/>
            <person name="Kues U."/>
            <person name="Blanchette R.A."/>
            <person name="Grigoriev I.V."/>
            <person name="Minto R.E."/>
            <person name="Hibbett D.S."/>
        </authorList>
    </citation>
    <scope>NUCLEOTIDE SEQUENCE [LARGE SCALE GENOMIC DNA]</scope>
    <source>
        <strain evidence="2 3">ATCC 64428</strain>
    </source>
</reference>
<feature type="domain" description="Rhodanese" evidence="1">
    <location>
        <begin position="1"/>
        <end position="100"/>
    </location>
</feature>
<dbReference type="SMART" id="SM00450">
    <property type="entry name" value="RHOD"/>
    <property type="match status" value="1"/>
</dbReference>
<feature type="non-terminal residue" evidence="2">
    <location>
        <position position="1"/>
    </location>
</feature>
<dbReference type="InterPro" id="IPR036873">
    <property type="entry name" value="Rhodanese-like_dom_sf"/>
</dbReference>
<sequence>QDVHLIDVREPDEYKEGHIPTAANLPLSVLPDALGWSEEDFKAKFGFDMPPKDQNVVFYCRSGVRSTHASEAAQKGGWMKIHNYKGSWLDWQNQGATRNT</sequence>
<dbReference type="CDD" id="cd01519">
    <property type="entry name" value="RHOD_HSP67B2"/>
    <property type="match status" value="1"/>
</dbReference>
<accession>A0A0D7AHQ6</accession>
<evidence type="ECO:0000313" key="2">
    <source>
        <dbReference type="EMBL" id="KIY51400.1"/>
    </source>
</evidence>
<gene>
    <name evidence="2" type="ORF">FISHEDRAFT_37401</name>
</gene>
<evidence type="ECO:0000259" key="1">
    <source>
        <dbReference type="PROSITE" id="PS50206"/>
    </source>
</evidence>
<dbReference type="AlphaFoldDB" id="A0A0D7AHQ6"/>
<dbReference type="Pfam" id="PF00581">
    <property type="entry name" value="Rhodanese"/>
    <property type="match status" value="1"/>
</dbReference>
<organism evidence="2 3">
    <name type="scientific">Fistulina hepatica ATCC 64428</name>
    <dbReference type="NCBI Taxonomy" id="1128425"/>
    <lineage>
        <taxon>Eukaryota</taxon>
        <taxon>Fungi</taxon>
        <taxon>Dikarya</taxon>
        <taxon>Basidiomycota</taxon>
        <taxon>Agaricomycotina</taxon>
        <taxon>Agaricomycetes</taxon>
        <taxon>Agaricomycetidae</taxon>
        <taxon>Agaricales</taxon>
        <taxon>Fistulinaceae</taxon>
        <taxon>Fistulina</taxon>
    </lineage>
</organism>
<protein>
    <submittedName>
        <fullName evidence="2">Rhodanese-like protein</fullName>
    </submittedName>
</protein>
<dbReference type="PROSITE" id="PS50206">
    <property type="entry name" value="RHODANESE_3"/>
    <property type="match status" value="1"/>
</dbReference>
<dbReference type="Gene3D" id="3.40.250.10">
    <property type="entry name" value="Rhodanese-like domain"/>
    <property type="match status" value="1"/>
</dbReference>
<dbReference type="Proteomes" id="UP000054144">
    <property type="component" value="Unassembled WGS sequence"/>
</dbReference>
<name>A0A0D7AHQ6_9AGAR</name>
<dbReference type="PANTHER" id="PTHR44086">
    <property type="entry name" value="THIOSULFATE SULFURTRANSFERASE RDL2, MITOCHONDRIAL-RELATED"/>
    <property type="match status" value="1"/>
</dbReference>
<dbReference type="OrthoDB" id="566238at2759"/>
<proteinExistence type="predicted"/>
<dbReference type="InterPro" id="IPR001763">
    <property type="entry name" value="Rhodanese-like_dom"/>
</dbReference>
<dbReference type="GO" id="GO:0004792">
    <property type="term" value="F:thiosulfate-cyanide sulfurtransferase activity"/>
    <property type="evidence" value="ECO:0007669"/>
    <property type="project" value="TreeGrafter"/>
</dbReference>
<dbReference type="PANTHER" id="PTHR44086:SF10">
    <property type="entry name" value="THIOSULFATE SULFURTRANSFERASE_RHODANESE-LIKE DOMAIN-CONTAINING PROTEIN 3"/>
    <property type="match status" value="1"/>
</dbReference>
<keyword evidence="3" id="KW-1185">Reference proteome</keyword>
<dbReference type="SUPFAM" id="SSF52821">
    <property type="entry name" value="Rhodanese/Cell cycle control phosphatase"/>
    <property type="match status" value="1"/>
</dbReference>
<dbReference type="EMBL" id="KN881666">
    <property type="protein sequence ID" value="KIY51400.1"/>
    <property type="molecule type" value="Genomic_DNA"/>
</dbReference>